<dbReference type="Proteomes" id="UP000276133">
    <property type="component" value="Unassembled WGS sequence"/>
</dbReference>
<name>A0A3M7T747_BRAPC</name>
<evidence type="ECO:0000313" key="2">
    <source>
        <dbReference type="Proteomes" id="UP000276133"/>
    </source>
</evidence>
<organism evidence="1 2">
    <name type="scientific">Brachionus plicatilis</name>
    <name type="common">Marine rotifer</name>
    <name type="synonym">Brachionus muelleri</name>
    <dbReference type="NCBI Taxonomy" id="10195"/>
    <lineage>
        <taxon>Eukaryota</taxon>
        <taxon>Metazoa</taxon>
        <taxon>Spiralia</taxon>
        <taxon>Gnathifera</taxon>
        <taxon>Rotifera</taxon>
        <taxon>Eurotatoria</taxon>
        <taxon>Monogononta</taxon>
        <taxon>Pseudotrocha</taxon>
        <taxon>Ploima</taxon>
        <taxon>Brachionidae</taxon>
        <taxon>Brachionus</taxon>
    </lineage>
</organism>
<dbReference type="EMBL" id="REGN01000174">
    <property type="protein sequence ID" value="RNA43815.1"/>
    <property type="molecule type" value="Genomic_DNA"/>
</dbReference>
<proteinExistence type="predicted"/>
<evidence type="ECO:0000313" key="1">
    <source>
        <dbReference type="EMBL" id="RNA43815.1"/>
    </source>
</evidence>
<comment type="caution">
    <text evidence="1">The sequence shown here is derived from an EMBL/GenBank/DDBJ whole genome shotgun (WGS) entry which is preliminary data.</text>
</comment>
<reference evidence="1 2" key="1">
    <citation type="journal article" date="2018" name="Sci. Rep.">
        <title>Genomic signatures of local adaptation to the degree of environmental predictability in rotifers.</title>
        <authorList>
            <person name="Franch-Gras L."/>
            <person name="Hahn C."/>
            <person name="Garcia-Roger E.M."/>
            <person name="Carmona M.J."/>
            <person name="Serra M."/>
            <person name="Gomez A."/>
        </authorList>
    </citation>
    <scope>NUCLEOTIDE SEQUENCE [LARGE SCALE GENOMIC DNA]</scope>
    <source>
        <strain evidence="1">HYR1</strain>
    </source>
</reference>
<gene>
    <name evidence="1" type="ORF">BpHYR1_020665</name>
</gene>
<accession>A0A3M7T747</accession>
<sequence>MVAIDLEKKMFSYIFEMIDSTYNLGLNMAFIKTAEIILAAQNELALKPYLKRFISNTINISSPYCLFQTKTIASNKVSIAQLKRFIYSHWNIFND</sequence>
<dbReference type="AlphaFoldDB" id="A0A3M7T747"/>
<protein>
    <submittedName>
        <fullName evidence="1">Uncharacterized protein</fullName>
    </submittedName>
</protein>
<keyword evidence="2" id="KW-1185">Reference proteome</keyword>